<dbReference type="Gene3D" id="2.120.10.10">
    <property type="match status" value="1"/>
</dbReference>
<name>A0ABV7HSI3_9GAMM</name>
<evidence type="ECO:0000259" key="2">
    <source>
        <dbReference type="Pfam" id="PF13088"/>
    </source>
</evidence>
<accession>A0ABV7HSI3</accession>
<dbReference type="InterPro" id="IPR036278">
    <property type="entry name" value="Sialidase_sf"/>
</dbReference>
<reference evidence="4" key="1">
    <citation type="journal article" date="2019" name="Int. J. Syst. Evol. Microbiol.">
        <title>The Global Catalogue of Microorganisms (GCM) 10K type strain sequencing project: providing services to taxonomists for standard genome sequencing and annotation.</title>
        <authorList>
            <consortium name="The Broad Institute Genomics Platform"/>
            <consortium name="The Broad Institute Genome Sequencing Center for Infectious Disease"/>
            <person name="Wu L."/>
            <person name="Ma J."/>
        </authorList>
    </citation>
    <scope>NUCLEOTIDE SEQUENCE [LARGE SCALE GENOMIC DNA]</scope>
    <source>
        <strain evidence="4">KCTC 52141</strain>
    </source>
</reference>
<proteinExistence type="predicted"/>
<dbReference type="Proteomes" id="UP001595548">
    <property type="component" value="Unassembled WGS sequence"/>
</dbReference>
<dbReference type="CDD" id="cd15482">
    <property type="entry name" value="Sialidase_non-viral"/>
    <property type="match status" value="1"/>
</dbReference>
<sequence>MHTVFAFLQAGLGRTLMVALLSVAPWVTAAESVRENKPVITLAPELFDDQQPATLGLKHALGAETFRVYQALPNNRQYNHGAVITKFKGRFFTQWQSSARDEDAADTEVRYAISEQAEHWSDAKTLAPARDNTVITNGGWWVNGDTLVAYLNVWPNDIEPRGGWVEYVTTRDGVHWSKPQPVTDTNGKPLAGVIEQDVRALADGRLLTAVHVQPGLVAKPYYTDDPSGVTGWQAGVMKNLEYKPDISRELEPSWFQRQDGTLVMTFRDQASSFKVLASESHDRGAHWSTPVITSLPDSRAKQSAGNLPDGSAFIVNNPSGKKVRAPLVITTSADGEHFDRAYALRSGGSDLPPQKYAGRYKRSGFSYPKSFVNGDYVYVSYATSKEDIEITRIPVSSLVYK</sequence>
<protein>
    <submittedName>
        <fullName evidence="3">Sialidase family protein</fullName>
        <ecNumber evidence="3">3.2.1.-</ecNumber>
    </submittedName>
</protein>
<keyword evidence="3" id="KW-0378">Hydrolase</keyword>
<evidence type="ECO:0000256" key="1">
    <source>
        <dbReference type="SAM" id="SignalP"/>
    </source>
</evidence>
<gene>
    <name evidence="3" type="ORF">ACFOEB_03735</name>
</gene>
<evidence type="ECO:0000313" key="3">
    <source>
        <dbReference type="EMBL" id="MFC3154302.1"/>
    </source>
</evidence>
<organism evidence="3 4">
    <name type="scientific">Gilvimarinus japonicus</name>
    <dbReference type="NCBI Taxonomy" id="1796469"/>
    <lineage>
        <taxon>Bacteria</taxon>
        <taxon>Pseudomonadati</taxon>
        <taxon>Pseudomonadota</taxon>
        <taxon>Gammaproteobacteria</taxon>
        <taxon>Cellvibrionales</taxon>
        <taxon>Cellvibrionaceae</taxon>
        <taxon>Gilvimarinus</taxon>
    </lineage>
</organism>
<dbReference type="GO" id="GO:0016798">
    <property type="term" value="F:hydrolase activity, acting on glycosyl bonds"/>
    <property type="evidence" value="ECO:0007669"/>
    <property type="project" value="UniProtKB-KW"/>
</dbReference>
<feature type="signal peptide" evidence="1">
    <location>
        <begin position="1"/>
        <end position="29"/>
    </location>
</feature>
<dbReference type="Pfam" id="PF13088">
    <property type="entry name" value="BNR_2"/>
    <property type="match status" value="1"/>
</dbReference>
<keyword evidence="1" id="KW-0732">Signal</keyword>
<evidence type="ECO:0000313" key="4">
    <source>
        <dbReference type="Proteomes" id="UP001595548"/>
    </source>
</evidence>
<dbReference type="PANTHER" id="PTHR43752:SF2">
    <property type="entry name" value="BNR_ASP-BOX REPEAT FAMILY PROTEIN"/>
    <property type="match status" value="1"/>
</dbReference>
<dbReference type="EMBL" id="JBHRTL010000004">
    <property type="protein sequence ID" value="MFC3154302.1"/>
    <property type="molecule type" value="Genomic_DNA"/>
</dbReference>
<dbReference type="EC" id="3.2.1.-" evidence="3"/>
<keyword evidence="4" id="KW-1185">Reference proteome</keyword>
<comment type="caution">
    <text evidence="3">The sequence shown here is derived from an EMBL/GenBank/DDBJ whole genome shotgun (WGS) entry which is preliminary data.</text>
</comment>
<dbReference type="RefSeq" id="WP_382414486.1">
    <property type="nucleotide sequence ID" value="NZ_AP031500.1"/>
</dbReference>
<dbReference type="SUPFAM" id="SSF50939">
    <property type="entry name" value="Sialidases"/>
    <property type="match status" value="1"/>
</dbReference>
<feature type="domain" description="Sialidase" evidence="2">
    <location>
        <begin position="89"/>
        <end position="379"/>
    </location>
</feature>
<dbReference type="InterPro" id="IPR011040">
    <property type="entry name" value="Sialidase"/>
</dbReference>
<feature type="chain" id="PRO_5046084323" evidence="1">
    <location>
        <begin position="30"/>
        <end position="401"/>
    </location>
</feature>
<dbReference type="PANTHER" id="PTHR43752">
    <property type="entry name" value="BNR/ASP-BOX REPEAT FAMILY PROTEIN"/>
    <property type="match status" value="1"/>
</dbReference>
<keyword evidence="3" id="KW-0326">Glycosidase</keyword>